<dbReference type="PANTHER" id="PTHR46889:SF4">
    <property type="entry name" value="TRANSPOSASE INSO FOR INSERTION SEQUENCE ELEMENT IS911B-RELATED"/>
    <property type="match status" value="1"/>
</dbReference>
<dbReference type="GO" id="GO:0003676">
    <property type="term" value="F:nucleic acid binding"/>
    <property type="evidence" value="ECO:0007669"/>
    <property type="project" value="InterPro"/>
</dbReference>
<sequence length="85" mass="9537">MVSRLDRFVIGTYLPTDSGWGYLAVVTDLFSRKIVGWSVSKSLATPLVTSALRRAIGNRRPSTGELPHHSVRGWRCTSSEFRKML</sequence>
<proteinExistence type="predicted"/>
<dbReference type="InterPro" id="IPR001584">
    <property type="entry name" value="Integrase_cat-core"/>
</dbReference>
<dbReference type="EMBL" id="BX294133">
    <property type="protein sequence ID" value="CAD71603.1"/>
    <property type="molecule type" value="Genomic_DNA"/>
</dbReference>
<keyword evidence="3" id="KW-1185">Reference proteome</keyword>
<dbReference type="Pfam" id="PF00665">
    <property type="entry name" value="rve"/>
    <property type="match status" value="1"/>
</dbReference>
<dbReference type="eggNOG" id="COG2801">
    <property type="taxonomic scope" value="Bacteria"/>
</dbReference>
<reference evidence="2 3" key="1">
    <citation type="journal article" date="2003" name="Proc. Natl. Acad. Sci. U.S.A.">
        <title>Complete genome sequence of the marine planctomycete Pirellula sp. strain 1.</title>
        <authorList>
            <person name="Gloeckner F.O."/>
            <person name="Kube M."/>
            <person name="Bauer M."/>
            <person name="Teeling H."/>
            <person name="Lombardot T."/>
            <person name="Ludwig W."/>
            <person name="Gade D."/>
            <person name="Beck A."/>
            <person name="Borzym K."/>
            <person name="Heitmann K."/>
            <person name="Rabus R."/>
            <person name="Schlesner H."/>
            <person name="Amann R."/>
            <person name="Reinhardt R."/>
        </authorList>
    </citation>
    <scope>NUCLEOTIDE SEQUENCE [LARGE SCALE GENOMIC DNA]</scope>
    <source>
        <strain evidence="3">DSM 10527 / NCIMB 13988 / SH1</strain>
    </source>
</reference>
<dbReference type="Gene3D" id="3.30.420.10">
    <property type="entry name" value="Ribonuclease H-like superfamily/Ribonuclease H"/>
    <property type="match status" value="1"/>
</dbReference>
<dbReference type="OrthoDB" id="164322at2"/>
<dbReference type="KEGG" id="rba:RB470"/>
<dbReference type="Proteomes" id="UP000001025">
    <property type="component" value="Chromosome"/>
</dbReference>
<dbReference type="GO" id="GO:0015074">
    <property type="term" value="P:DNA integration"/>
    <property type="evidence" value="ECO:0007669"/>
    <property type="project" value="InterPro"/>
</dbReference>
<dbReference type="HOGENOM" id="CLU_2510433_0_0_0"/>
<evidence type="ECO:0000313" key="2">
    <source>
        <dbReference type="EMBL" id="CAD71603.1"/>
    </source>
</evidence>
<dbReference type="InParanoid" id="Q7UYN9"/>
<dbReference type="PANTHER" id="PTHR46889">
    <property type="entry name" value="TRANSPOSASE INSF FOR INSERTION SEQUENCE IS3B-RELATED"/>
    <property type="match status" value="1"/>
</dbReference>
<dbReference type="InterPro" id="IPR050900">
    <property type="entry name" value="Transposase_IS3/IS150/IS904"/>
</dbReference>
<organism evidence="2 3">
    <name type="scientific">Rhodopirellula baltica (strain DSM 10527 / NCIMB 13988 / SH1)</name>
    <dbReference type="NCBI Taxonomy" id="243090"/>
    <lineage>
        <taxon>Bacteria</taxon>
        <taxon>Pseudomonadati</taxon>
        <taxon>Planctomycetota</taxon>
        <taxon>Planctomycetia</taxon>
        <taxon>Pirellulales</taxon>
        <taxon>Pirellulaceae</taxon>
        <taxon>Rhodopirellula</taxon>
    </lineage>
</organism>
<gene>
    <name evidence="2" type="ordered locus">RB470</name>
</gene>
<protein>
    <submittedName>
        <fullName evidence="2">Probable transposase</fullName>
    </submittedName>
</protein>
<evidence type="ECO:0000259" key="1">
    <source>
        <dbReference type="Pfam" id="PF00665"/>
    </source>
</evidence>
<dbReference type="EnsemblBacteria" id="CAD71603">
    <property type="protein sequence ID" value="CAD71603"/>
    <property type="gene ID" value="RB470"/>
</dbReference>
<dbReference type="InterPro" id="IPR012337">
    <property type="entry name" value="RNaseH-like_sf"/>
</dbReference>
<dbReference type="InterPro" id="IPR036397">
    <property type="entry name" value="RNaseH_sf"/>
</dbReference>
<accession>Q7UYN9</accession>
<feature type="domain" description="Integrase catalytic" evidence="1">
    <location>
        <begin position="12"/>
        <end position="85"/>
    </location>
</feature>
<dbReference type="AlphaFoldDB" id="Q7UYN9"/>
<evidence type="ECO:0000313" key="3">
    <source>
        <dbReference type="Proteomes" id="UP000001025"/>
    </source>
</evidence>
<name>Q7UYN9_RHOBA</name>
<dbReference type="SUPFAM" id="SSF53098">
    <property type="entry name" value="Ribonuclease H-like"/>
    <property type="match status" value="1"/>
</dbReference>
<dbReference type="STRING" id="243090.RB470"/>